<comment type="caution">
    <text evidence="1">The sequence shown here is derived from an EMBL/GenBank/DDBJ whole genome shotgun (WGS) entry which is preliminary data.</text>
</comment>
<organism evidence="1 2">
    <name type="scientific">Limosilactobacillus reuteri</name>
    <name type="common">Lactobacillus reuteri</name>
    <dbReference type="NCBI Taxonomy" id="1598"/>
    <lineage>
        <taxon>Bacteria</taxon>
        <taxon>Bacillati</taxon>
        <taxon>Bacillota</taxon>
        <taxon>Bacilli</taxon>
        <taxon>Lactobacillales</taxon>
        <taxon>Lactobacillaceae</taxon>
        <taxon>Limosilactobacillus</taxon>
    </lineage>
</organism>
<dbReference type="AlphaFoldDB" id="A0A855XYQ0"/>
<dbReference type="EMBL" id="QGHT01000004">
    <property type="protein sequence ID" value="PWT43109.1"/>
    <property type="molecule type" value="Genomic_DNA"/>
</dbReference>
<dbReference type="RefSeq" id="WP_109883243.1">
    <property type="nucleotide sequence ID" value="NZ_JAJGUO010000128.1"/>
</dbReference>
<evidence type="ECO:0000313" key="2">
    <source>
        <dbReference type="Proteomes" id="UP000245980"/>
    </source>
</evidence>
<dbReference type="Proteomes" id="UP000245980">
    <property type="component" value="Unassembled WGS sequence"/>
</dbReference>
<evidence type="ECO:0000313" key="1">
    <source>
        <dbReference type="EMBL" id="PWT43109.1"/>
    </source>
</evidence>
<accession>A0A855XYQ0</accession>
<protein>
    <submittedName>
        <fullName evidence="1">Uncharacterized protein</fullName>
    </submittedName>
</protein>
<gene>
    <name evidence="1" type="ORF">DKZ22_01825</name>
</gene>
<name>A0A855XYQ0_LIMRT</name>
<proteinExistence type="predicted"/>
<reference evidence="1 2" key="1">
    <citation type="journal article" date="2018" name="Front. Microbiol.">
        <title>Comparative Genomics of the Herbivore Gut Symbiont Lactobacillus reuteri Reveals Genetic Diversity and Lifestyle Adaptation.</title>
        <authorList>
            <person name="Zhao J."/>
        </authorList>
    </citation>
    <scope>NUCLEOTIDE SEQUENCE [LARGE SCALE GENOMIC DNA]</scope>
    <source>
        <strain evidence="1 2">LR10</strain>
    </source>
</reference>
<sequence length="64" mass="7754">MNKRKRYMKRRLTKAHKRGTLINYRLDSIITPSYQVINRSEIIQLQKQINSLQKVVKNLSRRNN</sequence>